<reference evidence="2 3" key="2">
    <citation type="journal article" date="2019" name="G3 (Bethesda)">
        <title>Hybrid Assembly of the Genome of the Entomopathogenic Nematode Steinernema carpocapsae Identifies the X-Chromosome.</title>
        <authorList>
            <person name="Serra L."/>
            <person name="Macchietto M."/>
            <person name="Macias-Munoz A."/>
            <person name="McGill C.J."/>
            <person name="Rodriguez I.M."/>
            <person name="Rodriguez B."/>
            <person name="Murad R."/>
            <person name="Mortazavi A."/>
        </authorList>
    </citation>
    <scope>NUCLEOTIDE SEQUENCE [LARGE SCALE GENOMIC DNA]</scope>
    <source>
        <strain evidence="2 3">ALL</strain>
    </source>
</reference>
<feature type="region of interest" description="Disordered" evidence="1">
    <location>
        <begin position="50"/>
        <end position="75"/>
    </location>
</feature>
<proteinExistence type="predicted"/>
<dbReference type="AlphaFoldDB" id="A0A4V6A0A7"/>
<organism evidence="2 3">
    <name type="scientific">Steinernema carpocapsae</name>
    <name type="common">Entomopathogenic nematode</name>
    <dbReference type="NCBI Taxonomy" id="34508"/>
    <lineage>
        <taxon>Eukaryota</taxon>
        <taxon>Metazoa</taxon>
        <taxon>Ecdysozoa</taxon>
        <taxon>Nematoda</taxon>
        <taxon>Chromadorea</taxon>
        <taxon>Rhabditida</taxon>
        <taxon>Tylenchina</taxon>
        <taxon>Panagrolaimomorpha</taxon>
        <taxon>Strongyloidoidea</taxon>
        <taxon>Steinernematidae</taxon>
        <taxon>Steinernema</taxon>
    </lineage>
</organism>
<feature type="compositionally biased region" description="Basic and acidic residues" evidence="1">
    <location>
        <begin position="58"/>
        <end position="68"/>
    </location>
</feature>
<name>A0A4V6A0A7_STECR</name>
<keyword evidence="3" id="KW-1185">Reference proteome</keyword>
<comment type="caution">
    <text evidence="2">The sequence shown here is derived from an EMBL/GenBank/DDBJ whole genome shotgun (WGS) entry which is preliminary data.</text>
</comment>
<sequence>MEMSGVCKRHFQSFDGFNSKDFSKVVIVRSIGRRQISNFKQIRMSINTVPPSTAATSSRHDIDDDRKCQKQKKPT</sequence>
<dbReference type="EMBL" id="AZBU02000007">
    <property type="protein sequence ID" value="TKR70715.1"/>
    <property type="molecule type" value="Genomic_DNA"/>
</dbReference>
<accession>A0A4V6A0A7</accession>
<evidence type="ECO:0000313" key="3">
    <source>
        <dbReference type="Proteomes" id="UP000298663"/>
    </source>
</evidence>
<reference evidence="2 3" key="1">
    <citation type="journal article" date="2015" name="Genome Biol.">
        <title>Comparative genomics of Steinernema reveals deeply conserved gene regulatory networks.</title>
        <authorList>
            <person name="Dillman A.R."/>
            <person name="Macchietto M."/>
            <person name="Porter C.F."/>
            <person name="Rogers A."/>
            <person name="Williams B."/>
            <person name="Antoshechkin I."/>
            <person name="Lee M.M."/>
            <person name="Goodwin Z."/>
            <person name="Lu X."/>
            <person name="Lewis E.E."/>
            <person name="Goodrich-Blair H."/>
            <person name="Stock S.P."/>
            <person name="Adams B.J."/>
            <person name="Sternberg P.W."/>
            <person name="Mortazavi A."/>
        </authorList>
    </citation>
    <scope>NUCLEOTIDE SEQUENCE [LARGE SCALE GENOMIC DNA]</scope>
    <source>
        <strain evidence="2 3">ALL</strain>
    </source>
</reference>
<protein>
    <submittedName>
        <fullName evidence="2">Uncharacterized protein</fullName>
    </submittedName>
</protein>
<dbReference type="Proteomes" id="UP000298663">
    <property type="component" value="Unassembled WGS sequence"/>
</dbReference>
<gene>
    <name evidence="2" type="ORF">L596_022703</name>
</gene>
<evidence type="ECO:0000256" key="1">
    <source>
        <dbReference type="SAM" id="MobiDB-lite"/>
    </source>
</evidence>
<evidence type="ECO:0000313" key="2">
    <source>
        <dbReference type="EMBL" id="TKR70715.1"/>
    </source>
</evidence>